<dbReference type="Proteomes" id="UP000799291">
    <property type="component" value="Unassembled WGS sequence"/>
</dbReference>
<organism evidence="1 2">
    <name type="scientific">Lentithecium fluviatile CBS 122367</name>
    <dbReference type="NCBI Taxonomy" id="1168545"/>
    <lineage>
        <taxon>Eukaryota</taxon>
        <taxon>Fungi</taxon>
        <taxon>Dikarya</taxon>
        <taxon>Ascomycota</taxon>
        <taxon>Pezizomycotina</taxon>
        <taxon>Dothideomycetes</taxon>
        <taxon>Pleosporomycetidae</taxon>
        <taxon>Pleosporales</taxon>
        <taxon>Massarineae</taxon>
        <taxon>Lentitheciaceae</taxon>
        <taxon>Lentithecium</taxon>
    </lineage>
</organism>
<name>A0A6G1J561_9PLEO</name>
<evidence type="ECO:0000313" key="2">
    <source>
        <dbReference type="Proteomes" id="UP000799291"/>
    </source>
</evidence>
<sequence length="159" mass="16954">MVGDDRVRELDGMMVECVVLEVLDLEDTGVEDTGLEETGLEDVALEEDLEDAREEDPLGPVAVGPSVVLDAVELMIELSDASVVLGMDEVPLERKSDDQDSTVEDGLVTVALDEEFQLGVDVGVGIDVGIELDTSSVVLSTGVDKLEEDSEVEDSTVDD</sequence>
<accession>A0A6G1J561</accession>
<gene>
    <name evidence="1" type="ORF">K458DRAFT_387509</name>
</gene>
<keyword evidence="2" id="KW-1185">Reference proteome</keyword>
<proteinExistence type="predicted"/>
<reference evidence="1" key="1">
    <citation type="journal article" date="2020" name="Stud. Mycol.">
        <title>101 Dothideomycetes genomes: a test case for predicting lifestyles and emergence of pathogens.</title>
        <authorList>
            <person name="Haridas S."/>
            <person name="Albert R."/>
            <person name="Binder M."/>
            <person name="Bloem J."/>
            <person name="Labutti K."/>
            <person name="Salamov A."/>
            <person name="Andreopoulos B."/>
            <person name="Baker S."/>
            <person name="Barry K."/>
            <person name="Bills G."/>
            <person name="Bluhm B."/>
            <person name="Cannon C."/>
            <person name="Castanera R."/>
            <person name="Culley D."/>
            <person name="Daum C."/>
            <person name="Ezra D."/>
            <person name="Gonzalez J."/>
            <person name="Henrissat B."/>
            <person name="Kuo A."/>
            <person name="Liang C."/>
            <person name="Lipzen A."/>
            <person name="Lutzoni F."/>
            <person name="Magnuson J."/>
            <person name="Mondo S."/>
            <person name="Nolan M."/>
            <person name="Ohm R."/>
            <person name="Pangilinan J."/>
            <person name="Park H.-J."/>
            <person name="Ramirez L."/>
            <person name="Alfaro M."/>
            <person name="Sun H."/>
            <person name="Tritt A."/>
            <person name="Yoshinaga Y."/>
            <person name="Zwiers L.-H."/>
            <person name="Turgeon B."/>
            <person name="Goodwin S."/>
            <person name="Spatafora J."/>
            <person name="Crous P."/>
            <person name="Grigoriev I."/>
        </authorList>
    </citation>
    <scope>NUCLEOTIDE SEQUENCE</scope>
    <source>
        <strain evidence="1">CBS 122367</strain>
    </source>
</reference>
<protein>
    <submittedName>
        <fullName evidence="1">Uncharacterized protein</fullName>
    </submittedName>
</protein>
<evidence type="ECO:0000313" key="1">
    <source>
        <dbReference type="EMBL" id="KAF2685548.1"/>
    </source>
</evidence>
<dbReference type="EMBL" id="MU005578">
    <property type="protein sequence ID" value="KAF2685548.1"/>
    <property type="molecule type" value="Genomic_DNA"/>
</dbReference>
<dbReference type="AlphaFoldDB" id="A0A6G1J561"/>